<name>A0A2K9EFC7_9FIRM</name>
<gene>
    <name evidence="1" type="ORF">HVS_06110</name>
    <name evidence="2" type="ORF">HVS_15025</name>
</gene>
<evidence type="ECO:0000313" key="2">
    <source>
        <dbReference type="EMBL" id="AUG58854.1"/>
    </source>
</evidence>
<accession>A0A2K9EFC7</accession>
<sequence>MLRDIIKKIAYCFKTKFICVDFFQGRLKAVELGRGVYIDRSIEEIRNEIPDKKKYKEVKEGLLMEKYYNNIHVINYFLDMLIKHVKFYIKGFKVNIFLPYEKKDFIDEWYAKVFFYSRMPFLFIEAIPLDNFTCIYNGFDIPIENEQGEYIKNIVFFIYDHTVYVGFAFVGYVFVIRPIEKKAEDLSSDDILLIIKELLENTSEDVHKRFDQLTNKKKEYKKIISGWKKPFQNTIYLFSKEDLKKQYHVDGYKIKFFKYDENDITTGMEKIMAIERKIRRIIFK</sequence>
<dbReference type="KEGG" id="hsc:HVS_15025"/>
<dbReference type="EMBL" id="CP025197">
    <property type="protein sequence ID" value="AUG58854.1"/>
    <property type="molecule type" value="Genomic_DNA"/>
</dbReference>
<reference evidence="2 3" key="1">
    <citation type="submission" date="2017-12" db="EMBL/GenBank/DDBJ databases">
        <title>Complete genome sequence of Herbivorax saccincola GGR1, a novel Cellulosome-producing hydrolytic bacterium in a thermophilic biogas plant, established by Illumina and Nanopore MinION sequencing.</title>
        <authorList>
            <person name="Pechtl A."/>
            <person name="Ruckert C."/>
            <person name="Koeck D.E."/>
            <person name="Maus I."/>
            <person name="Winkler A."/>
            <person name="Kalinowski J."/>
            <person name="Puhler A."/>
            <person name="Schwarz W.W."/>
            <person name="Zverlov V.V."/>
            <person name="Schluter A."/>
            <person name="Liebl W."/>
        </authorList>
    </citation>
    <scope>NUCLEOTIDE SEQUENCE [LARGE SCALE GENOMIC DNA]</scope>
    <source>
        <strain evidence="2">GGR1</strain>
        <strain evidence="3">SR1</strain>
    </source>
</reference>
<protein>
    <submittedName>
        <fullName evidence="2">Uncharacterized protein</fullName>
    </submittedName>
</protein>
<evidence type="ECO:0000313" key="3">
    <source>
        <dbReference type="Proteomes" id="UP000233534"/>
    </source>
</evidence>
<dbReference type="KEGG" id="hsc:HVS_06110"/>
<proteinExistence type="predicted"/>
<dbReference type="Proteomes" id="UP000233534">
    <property type="component" value="Chromosome"/>
</dbReference>
<organism evidence="2 3">
    <name type="scientific">Acetivibrio saccincola</name>
    <dbReference type="NCBI Taxonomy" id="1677857"/>
    <lineage>
        <taxon>Bacteria</taxon>
        <taxon>Bacillati</taxon>
        <taxon>Bacillota</taxon>
        <taxon>Clostridia</taxon>
        <taxon>Eubacteriales</taxon>
        <taxon>Oscillospiraceae</taxon>
        <taxon>Acetivibrio</taxon>
    </lineage>
</organism>
<keyword evidence="3" id="KW-1185">Reference proteome</keyword>
<evidence type="ECO:0000313" key="1">
    <source>
        <dbReference type="EMBL" id="AUG57150.1"/>
    </source>
</evidence>
<dbReference type="AlphaFoldDB" id="A0A2K9EFC7"/>
<dbReference type="RefSeq" id="WP_101300205.1">
    <property type="nucleotide sequence ID" value="NZ_CP025197.1"/>
</dbReference>
<dbReference type="EMBL" id="CP025197">
    <property type="protein sequence ID" value="AUG57150.1"/>
    <property type="molecule type" value="Genomic_DNA"/>
</dbReference>